<sequence length="63" mass="7541">MENNYKSEMCGICNREKPKGIHLYTLFICCDCEQKMIHTEPCEAEYQHYLDKLKNMKQTTLYS</sequence>
<reference evidence="1 2" key="1">
    <citation type="submission" date="2016-10" db="EMBL/GenBank/DDBJ databases">
        <authorList>
            <person name="de Groot N.N."/>
        </authorList>
    </citation>
    <scope>NUCLEOTIDE SEQUENCE [LARGE SCALE GENOMIC DNA]</scope>
    <source>
        <strain evidence="1 2">CGMCC 1.6502</strain>
    </source>
</reference>
<proteinExistence type="predicted"/>
<dbReference type="InterPro" id="IPR019700">
    <property type="entry name" value="Sigma-G_inhibitor_Gin"/>
</dbReference>
<evidence type="ECO:0000313" key="2">
    <source>
        <dbReference type="Proteomes" id="UP000198694"/>
    </source>
</evidence>
<keyword evidence="2" id="KW-1185">Reference proteome</keyword>
<dbReference type="AlphaFoldDB" id="A0A1G9D6U5"/>
<evidence type="ECO:0000313" key="1">
    <source>
        <dbReference type="EMBL" id="SDK59638.1"/>
    </source>
</evidence>
<protein>
    <submittedName>
        <fullName evidence="1">Inhibitor of sigma-G Gin</fullName>
    </submittedName>
</protein>
<dbReference type="EMBL" id="FNFL01000010">
    <property type="protein sequence ID" value="SDK59638.1"/>
    <property type="molecule type" value="Genomic_DNA"/>
</dbReference>
<accession>A0A1G9D6U5</accession>
<organism evidence="1 2">
    <name type="scientific">Sediminibacillus albus</name>
    <dbReference type="NCBI Taxonomy" id="407036"/>
    <lineage>
        <taxon>Bacteria</taxon>
        <taxon>Bacillati</taxon>
        <taxon>Bacillota</taxon>
        <taxon>Bacilli</taxon>
        <taxon>Bacillales</taxon>
        <taxon>Bacillaceae</taxon>
        <taxon>Sediminibacillus</taxon>
    </lineage>
</organism>
<dbReference type="STRING" id="407036.SAMN05216243_0004"/>
<name>A0A1G9D6U5_9BACI</name>
<dbReference type="Proteomes" id="UP000198694">
    <property type="component" value="Unassembled WGS sequence"/>
</dbReference>
<dbReference type="Pfam" id="PF10764">
    <property type="entry name" value="Gin"/>
    <property type="match status" value="1"/>
</dbReference>
<gene>
    <name evidence="1" type="ORF">SAMN05216243_0004</name>
</gene>